<evidence type="ECO:0000313" key="1">
    <source>
        <dbReference type="EMBL" id="TSJ40525.1"/>
    </source>
</evidence>
<reference evidence="1 2" key="1">
    <citation type="submission" date="2019-07" db="EMBL/GenBank/DDBJ databases">
        <authorList>
            <person name="Huq M.A."/>
        </authorList>
    </citation>
    <scope>NUCLEOTIDE SEQUENCE [LARGE SCALE GENOMIC DNA]</scope>
    <source>
        <strain evidence="1 2">MAH-19</strain>
    </source>
</reference>
<gene>
    <name evidence="1" type="ORF">FO440_12280</name>
</gene>
<dbReference type="EMBL" id="VLPK01000002">
    <property type="protein sequence ID" value="TSJ40525.1"/>
    <property type="molecule type" value="Genomic_DNA"/>
</dbReference>
<evidence type="ECO:0000313" key="2">
    <source>
        <dbReference type="Proteomes" id="UP000318733"/>
    </source>
</evidence>
<comment type="caution">
    <text evidence="1">The sequence shown here is derived from an EMBL/GenBank/DDBJ whole genome shotgun (WGS) entry which is preliminary data.</text>
</comment>
<name>A0A556ML00_9SPHI</name>
<dbReference type="Proteomes" id="UP000318733">
    <property type="component" value="Unassembled WGS sequence"/>
</dbReference>
<protein>
    <submittedName>
        <fullName evidence="1">Uncharacterized protein</fullName>
    </submittedName>
</protein>
<keyword evidence="2" id="KW-1185">Reference proteome</keyword>
<sequence>MLKLNSKFSPDDNVLANFAQIISSPVCLAVIHLLANQSNVTSQHIYTLPHPSIVIKKAIIKLEFTGLIKLSGRFYITDGVTLKHLSLKFNAFAHQFAVK</sequence>
<proteinExistence type="predicted"/>
<dbReference type="RefSeq" id="WP_144248563.1">
    <property type="nucleotide sequence ID" value="NZ_VLPK01000002.1"/>
</dbReference>
<accession>A0A556ML00</accession>
<dbReference type="AlphaFoldDB" id="A0A556ML00"/>
<organism evidence="1 2">
    <name type="scientific">Mucilaginibacter corticis</name>
    <dbReference type="NCBI Taxonomy" id="2597670"/>
    <lineage>
        <taxon>Bacteria</taxon>
        <taxon>Pseudomonadati</taxon>
        <taxon>Bacteroidota</taxon>
        <taxon>Sphingobacteriia</taxon>
        <taxon>Sphingobacteriales</taxon>
        <taxon>Sphingobacteriaceae</taxon>
        <taxon>Mucilaginibacter</taxon>
    </lineage>
</organism>